<accession>A0A5D3CWB5</accession>
<dbReference type="GO" id="GO:0008233">
    <property type="term" value="F:peptidase activity"/>
    <property type="evidence" value="ECO:0007669"/>
    <property type="project" value="UniProtKB-KW"/>
</dbReference>
<protein>
    <submittedName>
        <fullName evidence="3">Senescence-specific cysteine protease sag39</fullName>
    </submittedName>
</protein>
<dbReference type="OrthoDB" id="1939000at2759"/>
<evidence type="ECO:0000256" key="1">
    <source>
        <dbReference type="SAM" id="MobiDB-lite"/>
    </source>
</evidence>
<gene>
    <name evidence="3" type="ORF">E5676_scaffold552G00440</name>
    <name evidence="2" type="ORF">E6C27_scaffold24G002550</name>
</gene>
<dbReference type="Proteomes" id="UP000321393">
    <property type="component" value="Unassembled WGS sequence"/>
</dbReference>
<dbReference type="Proteomes" id="UP000321947">
    <property type="component" value="Unassembled WGS sequence"/>
</dbReference>
<feature type="compositionally biased region" description="Basic and acidic residues" evidence="1">
    <location>
        <begin position="69"/>
        <end position="79"/>
    </location>
</feature>
<feature type="region of interest" description="Disordered" evidence="1">
    <location>
        <begin position="69"/>
        <end position="112"/>
    </location>
</feature>
<evidence type="ECO:0000313" key="5">
    <source>
        <dbReference type="Proteomes" id="UP000321947"/>
    </source>
</evidence>
<name>A0A5D3CWB5_CUCMM</name>
<dbReference type="GO" id="GO:0006508">
    <property type="term" value="P:proteolysis"/>
    <property type="evidence" value="ECO:0007669"/>
    <property type="project" value="UniProtKB-KW"/>
</dbReference>
<evidence type="ECO:0000313" key="2">
    <source>
        <dbReference type="EMBL" id="KAA0054479.1"/>
    </source>
</evidence>
<evidence type="ECO:0000313" key="4">
    <source>
        <dbReference type="Proteomes" id="UP000321393"/>
    </source>
</evidence>
<dbReference type="EMBL" id="SSTD01009281">
    <property type="protein sequence ID" value="TYK14559.1"/>
    <property type="molecule type" value="Genomic_DNA"/>
</dbReference>
<feature type="compositionally biased region" description="Polar residues" evidence="1">
    <location>
        <begin position="82"/>
        <end position="94"/>
    </location>
</feature>
<proteinExistence type="predicted"/>
<keyword evidence="3" id="KW-0645">Protease</keyword>
<comment type="caution">
    <text evidence="3">The sequence shown here is derived from an EMBL/GenBank/DDBJ whole genome shotgun (WGS) entry which is preliminary data.</text>
</comment>
<feature type="compositionally biased region" description="Basic and acidic residues" evidence="1">
    <location>
        <begin position="100"/>
        <end position="112"/>
    </location>
</feature>
<dbReference type="EMBL" id="SSTE01008830">
    <property type="protein sequence ID" value="KAA0054479.1"/>
    <property type="molecule type" value="Genomic_DNA"/>
</dbReference>
<dbReference type="AlphaFoldDB" id="A0A5D3CWB5"/>
<reference evidence="4 5" key="1">
    <citation type="submission" date="2019-08" db="EMBL/GenBank/DDBJ databases">
        <title>Draft genome sequences of two oriental melons (Cucumis melo L. var makuwa).</title>
        <authorList>
            <person name="Kwon S.-Y."/>
        </authorList>
    </citation>
    <scope>NUCLEOTIDE SEQUENCE [LARGE SCALE GENOMIC DNA]</scope>
    <source>
        <strain evidence="5">cv. Chang Bougi</strain>
        <strain evidence="4">cv. SW 3</strain>
        <tissue evidence="3">Leaf</tissue>
    </source>
</reference>
<evidence type="ECO:0000313" key="3">
    <source>
        <dbReference type="EMBL" id="TYK14559.1"/>
    </source>
</evidence>
<keyword evidence="3" id="KW-0378">Hydrolase</keyword>
<sequence>MANQASVGGAIVVSKMKIPKPKPFYGTRNAKALENFIFDLEQYFKATNTVTEEAKMSLATMHLSDDAKSWRSDFQDVRRHQSSSPGRNGNSRPSSPKAVGGDKRPGGDRRPY</sequence>
<organism evidence="3 5">
    <name type="scientific">Cucumis melo var. makuwa</name>
    <name type="common">Oriental melon</name>
    <dbReference type="NCBI Taxonomy" id="1194695"/>
    <lineage>
        <taxon>Eukaryota</taxon>
        <taxon>Viridiplantae</taxon>
        <taxon>Streptophyta</taxon>
        <taxon>Embryophyta</taxon>
        <taxon>Tracheophyta</taxon>
        <taxon>Spermatophyta</taxon>
        <taxon>Magnoliopsida</taxon>
        <taxon>eudicotyledons</taxon>
        <taxon>Gunneridae</taxon>
        <taxon>Pentapetalae</taxon>
        <taxon>rosids</taxon>
        <taxon>fabids</taxon>
        <taxon>Cucurbitales</taxon>
        <taxon>Cucurbitaceae</taxon>
        <taxon>Benincaseae</taxon>
        <taxon>Cucumis</taxon>
    </lineage>
</organism>